<sequence length="278" mass="29123">MTYRTILVHADRTRQSPARILTAATLAKQFDAHLVGVALTGVSRFLLPGSIEMGGMMLAEQIAIMRDDAQTALAQFGEMASAAGVLSVEQLLVNDDVDGGMALVARYADLAIVSVPDPDEAAIGSLNDLPEFLLLNSGRPVLALPSAGWKDPVGTNAIVAWDASIEATHAVAAALPLLKQAGRVTVMVFNPDHRPGAHGELPGADMGLYLSRHGVKVEVQALPSTIDTGNALLSSAADVGADLLVMGGYGHSRFQEMMLGGVTRTVLRTTTLPVLMAH</sequence>
<comment type="similarity">
    <text evidence="1">Belongs to the universal stress protein A family.</text>
</comment>
<dbReference type="Pfam" id="PF00582">
    <property type="entry name" value="Usp"/>
    <property type="match status" value="1"/>
</dbReference>
<comment type="caution">
    <text evidence="3">The sequence shown here is derived from an EMBL/GenBank/DDBJ whole genome shotgun (WGS) entry which is preliminary data.</text>
</comment>
<evidence type="ECO:0000259" key="2">
    <source>
        <dbReference type="Pfam" id="PF00582"/>
    </source>
</evidence>
<feature type="domain" description="UspA" evidence="2">
    <location>
        <begin position="158"/>
        <end position="277"/>
    </location>
</feature>
<accession>A0A6L6Q9S2</accession>
<dbReference type="CDD" id="cd00293">
    <property type="entry name" value="USP-like"/>
    <property type="match status" value="1"/>
</dbReference>
<dbReference type="OrthoDB" id="9804721at2"/>
<dbReference type="Gene3D" id="3.40.50.12370">
    <property type="match status" value="1"/>
</dbReference>
<reference evidence="3 4" key="1">
    <citation type="submission" date="2019-11" db="EMBL/GenBank/DDBJ databases">
        <title>Type strains purchased from KCTC, JCM and DSMZ.</title>
        <authorList>
            <person name="Lu H."/>
        </authorList>
    </citation>
    <scope>NUCLEOTIDE SEQUENCE [LARGE SCALE GENOMIC DNA]</scope>
    <source>
        <strain evidence="3 4">KCTC 42409</strain>
    </source>
</reference>
<evidence type="ECO:0000313" key="3">
    <source>
        <dbReference type="EMBL" id="MTW05948.1"/>
    </source>
</evidence>
<organism evidence="3 4">
    <name type="scientific">Pseudoduganella ginsengisoli</name>
    <dbReference type="NCBI Taxonomy" id="1462440"/>
    <lineage>
        <taxon>Bacteria</taxon>
        <taxon>Pseudomonadati</taxon>
        <taxon>Pseudomonadota</taxon>
        <taxon>Betaproteobacteria</taxon>
        <taxon>Burkholderiales</taxon>
        <taxon>Oxalobacteraceae</taxon>
        <taxon>Telluria group</taxon>
        <taxon>Pseudoduganella</taxon>
    </lineage>
</organism>
<dbReference type="EMBL" id="WNLA01000033">
    <property type="protein sequence ID" value="MTW05948.1"/>
    <property type="molecule type" value="Genomic_DNA"/>
</dbReference>
<dbReference type="SUPFAM" id="SSF52402">
    <property type="entry name" value="Adenine nucleotide alpha hydrolases-like"/>
    <property type="match status" value="2"/>
</dbReference>
<dbReference type="AlphaFoldDB" id="A0A6L6Q9S2"/>
<dbReference type="PANTHER" id="PTHR46268">
    <property type="entry name" value="STRESS RESPONSE PROTEIN NHAX"/>
    <property type="match status" value="1"/>
</dbReference>
<evidence type="ECO:0000256" key="1">
    <source>
        <dbReference type="ARBA" id="ARBA00008791"/>
    </source>
</evidence>
<dbReference type="InterPro" id="IPR006015">
    <property type="entry name" value="Universal_stress_UspA"/>
</dbReference>
<keyword evidence="4" id="KW-1185">Reference proteome</keyword>
<name>A0A6L6Q9S2_9BURK</name>
<evidence type="ECO:0000313" key="4">
    <source>
        <dbReference type="Proteomes" id="UP000484015"/>
    </source>
</evidence>
<proteinExistence type="inferred from homology"/>
<dbReference type="PRINTS" id="PR01438">
    <property type="entry name" value="UNVRSLSTRESS"/>
</dbReference>
<protein>
    <submittedName>
        <fullName evidence="3">Universal stress protein</fullName>
    </submittedName>
</protein>
<gene>
    <name evidence="3" type="ORF">GM668_28100</name>
</gene>
<dbReference type="RefSeq" id="WP_155442290.1">
    <property type="nucleotide sequence ID" value="NZ_WNLA01000033.1"/>
</dbReference>
<dbReference type="InterPro" id="IPR006016">
    <property type="entry name" value="UspA"/>
</dbReference>
<dbReference type="PANTHER" id="PTHR46268:SF15">
    <property type="entry name" value="UNIVERSAL STRESS PROTEIN HP_0031"/>
    <property type="match status" value="1"/>
</dbReference>
<dbReference type="Proteomes" id="UP000484015">
    <property type="component" value="Unassembled WGS sequence"/>
</dbReference>